<sequence length="140" mass="15706">MAYRDFYLIELNVTANASDSRRAAKLVDKAAEDLFSRIHAQNVGNCRPPERPRLVIVDEIDRGADPVRSDVSYIDATSKPGERKLAKRMETAAERRRQTSCVVSFSLASLLPDEKFEMLRFPAGSLQNLPALAPSRDKEK</sequence>
<protein>
    <submittedName>
        <fullName evidence="1">Uncharacterized protein</fullName>
    </submittedName>
</protein>
<organism evidence="1 2">
    <name type="scientific">Tahibacter aquaticus</name>
    <dbReference type="NCBI Taxonomy" id="520092"/>
    <lineage>
        <taxon>Bacteria</taxon>
        <taxon>Pseudomonadati</taxon>
        <taxon>Pseudomonadota</taxon>
        <taxon>Gammaproteobacteria</taxon>
        <taxon>Lysobacterales</taxon>
        <taxon>Rhodanobacteraceae</taxon>
        <taxon>Tahibacter</taxon>
    </lineage>
</organism>
<evidence type="ECO:0000313" key="2">
    <source>
        <dbReference type="Proteomes" id="UP000295293"/>
    </source>
</evidence>
<keyword evidence="2" id="KW-1185">Reference proteome</keyword>
<dbReference type="RefSeq" id="WP_133820314.1">
    <property type="nucleotide sequence ID" value="NZ_SNZH01000013.1"/>
</dbReference>
<name>A0A4R6YQU4_9GAMM</name>
<dbReference type="AlphaFoldDB" id="A0A4R6YQU4"/>
<proteinExistence type="predicted"/>
<accession>A0A4R6YQU4</accession>
<reference evidence="1 2" key="1">
    <citation type="submission" date="2019-03" db="EMBL/GenBank/DDBJ databases">
        <title>Genomic Encyclopedia of Type Strains, Phase IV (KMG-IV): sequencing the most valuable type-strain genomes for metagenomic binning, comparative biology and taxonomic classification.</title>
        <authorList>
            <person name="Goeker M."/>
        </authorList>
    </citation>
    <scope>NUCLEOTIDE SEQUENCE [LARGE SCALE GENOMIC DNA]</scope>
    <source>
        <strain evidence="1 2">DSM 21667</strain>
    </source>
</reference>
<evidence type="ECO:0000313" key="1">
    <source>
        <dbReference type="EMBL" id="TDR40361.1"/>
    </source>
</evidence>
<gene>
    <name evidence="1" type="ORF">DFR29_11361</name>
</gene>
<dbReference type="Proteomes" id="UP000295293">
    <property type="component" value="Unassembled WGS sequence"/>
</dbReference>
<dbReference type="EMBL" id="SNZH01000013">
    <property type="protein sequence ID" value="TDR40361.1"/>
    <property type="molecule type" value="Genomic_DNA"/>
</dbReference>
<comment type="caution">
    <text evidence="1">The sequence shown here is derived from an EMBL/GenBank/DDBJ whole genome shotgun (WGS) entry which is preliminary data.</text>
</comment>